<keyword evidence="2" id="KW-1185">Reference proteome</keyword>
<dbReference type="PANTHER" id="PTHR31118">
    <property type="entry name" value="CYCLASE-LIKE PROTEIN 2"/>
    <property type="match status" value="1"/>
</dbReference>
<dbReference type="SUPFAM" id="SSF102198">
    <property type="entry name" value="Putative cyclase"/>
    <property type="match status" value="1"/>
</dbReference>
<sequence>MLVDVTQPLYGGMPKALTLPDVSITPLRRLADGEPVEVTQLTIPSHAGTHIDAPSHVLPGAKTIDQIPLERFTGPGVVVSVRRAPGETIGVQDVLDGGPELRDGDMLLLDTGWAAKFGTDDYHDHPSLHPDLAEWLVERGVGLVGVDVVTPDLPLPRRPEGFGFPVHHTLLGREILIAENLASLAPAAGRRVHVSAFPLIVRGGDAGHVRMVLDVPA</sequence>
<dbReference type="EMBL" id="SMKZ01000009">
    <property type="protein sequence ID" value="TDE11822.1"/>
    <property type="molecule type" value="Genomic_DNA"/>
</dbReference>
<dbReference type="InParanoid" id="A0A4R5DDC6"/>
<reference evidence="1 2" key="1">
    <citation type="submission" date="2019-03" db="EMBL/GenBank/DDBJ databases">
        <title>Draft genome sequences of novel Actinobacteria.</title>
        <authorList>
            <person name="Sahin N."/>
            <person name="Ay H."/>
            <person name="Saygin H."/>
        </authorList>
    </citation>
    <scope>NUCLEOTIDE SEQUENCE [LARGE SCALE GENOMIC DNA]</scope>
    <source>
        <strain evidence="1 2">5K138</strain>
    </source>
</reference>
<organism evidence="1 2">
    <name type="scientific">Jiangella asiatica</name>
    <dbReference type="NCBI Taxonomy" id="2530372"/>
    <lineage>
        <taxon>Bacteria</taxon>
        <taxon>Bacillati</taxon>
        <taxon>Actinomycetota</taxon>
        <taxon>Actinomycetes</taxon>
        <taxon>Jiangellales</taxon>
        <taxon>Jiangellaceae</taxon>
        <taxon>Jiangella</taxon>
    </lineage>
</organism>
<protein>
    <submittedName>
        <fullName evidence="1">Cyclase family protein</fullName>
    </submittedName>
</protein>
<dbReference type="InterPro" id="IPR007325">
    <property type="entry name" value="KFase/CYL"/>
</dbReference>
<dbReference type="GO" id="GO:0019441">
    <property type="term" value="P:L-tryptophan catabolic process to kynurenine"/>
    <property type="evidence" value="ECO:0007669"/>
    <property type="project" value="InterPro"/>
</dbReference>
<proteinExistence type="predicted"/>
<dbReference type="Gene3D" id="3.50.30.50">
    <property type="entry name" value="Putative cyclase"/>
    <property type="match status" value="1"/>
</dbReference>
<name>A0A4R5DDC6_9ACTN</name>
<evidence type="ECO:0000313" key="1">
    <source>
        <dbReference type="EMBL" id="TDE11822.1"/>
    </source>
</evidence>
<gene>
    <name evidence="1" type="ORF">E1269_08645</name>
</gene>
<dbReference type="Pfam" id="PF04199">
    <property type="entry name" value="Cyclase"/>
    <property type="match status" value="1"/>
</dbReference>
<dbReference type="PANTHER" id="PTHR31118:SF32">
    <property type="entry name" value="KYNURENINE FORMAMIDASE"/>
    <property type="match status" value="1"/>
</dbReference>
<dbReference type="GO" id="GO:0004061">
    <property type="term" value="F:arylformamidase activity"/>
    <property type="evidence" value="ECO:0007669"/>
    <property type="project" value="InterPro"/>
</dbReference>
<dbReference type="InterPro" id="IPR037175">
    <property type="entry name" value="KFase_sf"/>
</dbReference>
<dbReference type="OrthoDB" id="7067800at2"/>
<accession>A0A4R5DDC6</accession>
<dbReference type="AlphaFoldDB" id="A0A4R5DDC6"/>
<dbReference type="FunCoup" id="A0A4R5DDC6">
    <property type="interactions" value="1"/>
</dbReference>
<dbReference type="RefSeq" id="WP_131893417.1">
    <property type="nucleotide sequence ID" value="NZ_SMKZ01000009.1"/>
</dbReference>
<comment type="caution">
    <text evidence="1">The sequence shown here is derived from an EMBL/GenBank/DDBJ whole genome shotgun (WGS) entry which is preliminary data.</text>
</comment>
<evidence type="ECO:0000313" key="2">
    <source>
        <dbReference type="Proteomes" id="UP000294739"/>
    </source>
</evidence>
<dbReference type="Proteomes" id="UP000294739">
    <property type="component" value="Unassembled WGS sequence"/>
</dbReference>